<comment type="caution">
    <text evidence="11">The sequence shown here is derived from an EMBL/GenBank/DDBJ whole genome shotgun (WGS) entry which is preliminary data.</text>
</comment>
<evidence type="ECO:0000256" key="9">
    <source>
        <dbReference type="SAM" id="Phobius"/>
    </source>
</evidence>
<evidence type="ECO:0000256" key="1">
    <source>
        <dbReference type="ARBA" id="ARBA00004123"/>
    </source>
</evidence>
<dbReference type="PANTHER" id="PTHR38564">
    <property type="entry name" value="SI:CH73-250A16.5-RELATED"/>
    <property type="match status" value="1"/>
</dbReference>
<accession>A0A226EIU5</accession>
<keyword evidence="7" id="KW-0539">Nucleus</keyword>
<comment type="similarity">
    <text evidence="2">Belongs to the snRNP Sm proteins family.</text>
</comment>
<evidence type="ECO:0000256" key="7">
    <source>
        <dbReference type="ARBA" id="ARBA00023242"/>
    </source>
</evidence>
<keyword evidence="8 11" id="KW-0687">Ribonucleoprotein</keyword>
<dbReference type="InterPro" id="IPR001163">
    <property type="entry name" value="Sm_dom_euk/arc"/>
</dbReference>
<dbReference type="FunFam" id="2.30.30.100:FF:000017">
    <property type="entry name" value="Small nuclear ribonucleoprotein G"/>
    <property type="match status" value="1"/>
</dbReference>
<evidence type="ECO:0000256" key="2">
    <source>
        <dbReference type="ARBA" id="ARBA00006850"/>
    </source>
</evidence>
<keyword evidence="3" id="KW-0507">mRNA processing</keyword>
<sequence length="339" mass="37168">MAEKDGYGDRFVLETEDDKVDTSTNDSLEQGSRQCCPQSKKMRCGLCIIGTIVFLALITLGGGCLFRNPTIFKYPLHASCNVTWTFQEKCDGVANKLIQQMEVWKTNATCGSGQKCLYTFGSIDGNILKGTHTTPKAGYTDDLEFKFYPNTASGGCNLVGFSTSRIFFAVLDFGTNYCSLHNLMEGSGLINDPNYSELTRDEVCTQYSAANCDKGAPLKAASLKSFTGPVFRGVCSLSPLFLLHVCTNAQLVCRPGRSQGLKMSKAHPPELKKLMDKRLAMKLNGGRSVNGILRGFDPFMNLVLDETIEDCKDGNKKNIGMVVIRGNSIIMMEALERVT</sequence>
<feature type="domain" description="Sm" evidence="10">
    <location>
        <begin position="266"/>
        <end position="338"/>
    </location>
</feature>
<dbReference type="GO" id="GO:0000398">
    <property type="term" value="P:mRNA splicing, via spliceosome"/>
    <property type="evidence" value="ECO:0007669"/>
    <property type="project" value="InterPro"/>
</dbReference>
<reference evidence="11 12" key="1">
    <citation type="submission" date="2015-12" db="EMBL/GenBank/DDBJ databases">
        <title>The genome of Folsomia candida.</title>
        <authorList>
            <person name="Faddeeva A."/>
            <person name="Derks M.F."/>
            <person name="Anvar Y."/>
            <person name="Smit S."/>
            <person name="Van Straalen N."/>
            <person name="Roelofs D."/>
        </authorList>
    </citation>
    <scope>NUCLEOTIDE SEQUENCE [LARGE SCALE GENOMIC DNA]</scope>
    <source>
        <strain evidence="11 12">VU population</strain>
        <tissue evidence="11">Whole body</tissue>
    </source>
</reference>
<evidence type="ECO:0000259" key="10">
    <source>
        <dbReference type="PROSITE" id="PS52002"/>
    </source>
</evidence>
<dbReference type="Gene3D" id="2.30.30.100">
    <property type="match status" value="1"/>
</dbReference>
<dbReference type="Pfam" id="PF01423">
    <property type="entry name" value="LSM"/>
    <property type="match status" value="1"/>
</dbReference>
<feature type="transmembrane region" description="Helical" evidence="9">
    <location>
        <begin position="44"/>
        <end position="63"/>
    </location>
</feature>
<dbReference type="PANTHER" id="PTHR38564:SF2">
    <property type="entry name" value="WU:FC46H12 PRECURSOR"/>
    <property type="match status" value="1"/>
</dbReference>
<evidence type="ECO:0000256" key="4">
    <source>
        <dbReference type="ARBA" id="ARBA00022728"/>
    </source>
</evidence>
<keyword evidence="9" id="KW-1133">Transmembrane helix</keyword>
<keyword evidence="9" id="KW-0812">Transmembrane</keyword>
<dbReference type="AlphaFoldDB" id="A0A226EIU5"/>
<keyword evidence="9" id="KW-0472">Membrane</keyword>
<name>A0A226EIU5_FOLCA</name>
<dbReference type="GO" id="GO:0003723">
    <property type="term" value="F:RNA binding"/>
    <property type="evidence" value="ECO:0007669"/>
    <property type="project" value="UniProtKB-KW"/>
</dbReference>
<evidence type="ECO:0000256" key="5">
    <source>
        <dbReference type="ARBA" id="ARBA00022884"/>
    </source>
</evidence>
<evidence type="ECO:0000256" key="6">
    <source>
        <dbReference type="ARBA" id="ARBA00023187"/>
    </source>
</evidence>
<dbReference type="EMBL" id="LNIX01000003">
    <property type="protein sequence ID" value="OXA56934.1"/>
    <property type="molecule type" value="Genomic_DNA"/>
</dbReference>
<keyword evidence="6" id="KW-0508">mRNA splicing</keyword>
<evidence type="ECO:0000256" key="8">
    <source>
        <dbReference type="ARBA" id="ARBA00023274"/>
    </source>
</evidence>
<dbReference type="STRING" id="158441.A0A226EIU5"/>
<dbReference type="Proteomes" id="UP000198287">
    <property type="component" value="Unassembled WGS sequence"/>
</dbReference>
<dbReference type="CDD" id="cd01719">
    <property type="entry name" value="Sm_G"/>
    <property type="match status" value="1"/>
</dbReference>
<organism evidence="11 12">
    <name type="scientific">Folsomia candida</name>
    <name type="common">Springtail</name>
    <dbReference type="NCBI Taxonomy" id="158441"/>
    <lineage>
        <taxon>Eukaryota</taxon>
        <taxon>Metazoa</taxon>
        <taxon>Ecdysozoa</taxon>
        <taxon>Arthropoda</taxon>
        <taxon>Hexapoda</taxon>
        <taxon>Collembola</taxon>
        <taxon>Entomobryomorpha</taxon>
        <taxon>Isotomoidea</taxon>
        <taxon>Isotomidae</taxon>
        <taxon>Proisotominae</taxon>
        <taxon>Folsomia</taxon>
    </lineage>
</organism>
<dbReference type="InterPro" id="IPR047575">
    <property type="entry name" value="Sm"/>
</dbReference>
<dbReference type="InterPro" id="IPR034098">
    <property type="entry name" value="Sm_G"/>
</dbReference>
<dbReference type="SMART" id="SM00651">
    <property type="entry name" value="Sm"/>
    <property type="match status" value="1"/>
</dbReference>
<dbReference type="PROSITE" id="PS52002">
    <property type="entry name" value="SM"/>
    <property type="match status" value="1"/>
</dbReference>
<dbReference type="OrthoDB" id="2146at2759"/>
<keyword evidence="12" id="KW-1185">Reference proteome</keyword>
<evidence type="ECO:0000256" key="3">
    <source>
        <dbReference type="ARBA" id="ARBA00022664"/>
    </source>
</evidence>
<dbReference type="SUPFAM" id="SSF50182">
    <property type="entry name" value="Sm-like ribonucleoproteins"/>
    <property type="match status" value="1"/>
</dbReference>
<keyword evidence="4" id="KW-0747">Spliceosome</keyword>
<dbReference type="GO" id="GO:0030532">
    <property type="term" value="C:small nuclear ribonucleoprotein complex"/>
    <property type="evidence" value="ECO:0007669"/>
    <property type="project" value="UniProtKB-ARBA"/>
</dbReference>
<comment type="subcellular location">
    <subcellularLocation>
        <location evidence="1">Nucleus</location>
    </subcellularLocation>
</comment>
<proteinExistence type="inferred from homology"/>
<gene>
    <name evidence="11" type="ORF">Fcan01_07847</name>
</gene>
<protein>
    <submittedName>
        <fullName evidence="11">Putative small nuclear ribonucleoprotein G</fullName>
    </submittedName>
</protein>
<dbReference type="GO" id="GO:0005681">
    <property type="term" value="C:spliceosomal complex"/>
    <property type="evidence" value="ECO:0007669"/>
    <property type="project" value="UniProtKB-KW"/>
</dbReference>
<evidence type="ECO:0000313" key="11">
    <source>
        <dbReference type="EMBL" id="OXA56934.1"/>
    </source>
</evidence>
<evidence type="ECO:0000313" key="12">
    <source>
        <dbReference type="Proteomes" id="UP000198287"/>
    </source>
</evidence>
<dbReference type="InterPro" id="IPR010920">
    <property type="entry name" value="LSM_dom_sf"/>
</dbReference>
<keyword evidence="5" id="KW-0694">RNA-binding</keyword>